<keyword evidence="11" id="KW-0813">Transport</keyword>
<evidence type="ECO:0000313" key="14">
    <source>
        <dbReference type="EMBL" id="MQY16158.1"/>
    </source>
</evidence>
<dbReference type="GO" id="GO:0051537">
    <property type="term" value="F:2 iron, 2 sulfur cluster binding"/>
    <property type="evidence" value="ECO:0007669"/>
    <property type="project" value="UniProtKB-KW"/>
</dbReference>
<dbReference type="Gene3D" id="2.40.30.10">
    <property type="entry name" value="Translation factors"/>
    <property type="match status" value="1"/>
</dbReference>
<dbReference type="InterPro" id="IPR001433">
    <property type="entry name" value="OxRdtase_FAD/NAD-bd"/>
</dbReference>
<keyword evidence="11" id="KW-0479">Metal-binding</keyword>
<dbReference type="GO" id="GO:0019825">
    <property type="term" value="F:oxygen binding"/>
    <property type="evidence" value="ECO:0007669"/>
    <property type="project" value="InterPro"/>
</dbReference>
<evidence type="ECO:0000259" key="13">
    <source>
        <dbReference type="PROSITE" id="PS51384"/>
    </source>
</evidence>
<keyword evidence="5" id="KW-0001">2Fe-2S</keyword>
<dbReference type="PROSITE" id="PS51384">
    <property type="entry name" value="FAD_FR"/>
    <property type="match status" value="1"/>
</dbReference>
<sequence>MAAEAGTLREDYHALLARHEAMRLRRNLFAPGTPAREAGSAYDGAADQRIILRDLPLVLPFDQLILDLYAAMFERRPYLRSLFPESMEFQREHLARIFQYLIDNLHRPDAMAATLRQLGSDHRKLGVREAHYEAFEEALCEALYRGAGPRWTRELEGAWTRMLRFAVAAMVDGAEAAMGEPLYFTAEVSAHELRGDDLAVLRVRTAEPYPYRAGQYAAVESMLLPQAWRHYSLARAPRPDGELEFHVRRTARGGVSEALVDRTRAGDTLRLGPARGTLTADGEPARDLLLVAGGTGWAPLRALLEDLARRREPGRGAHLFLGVRHRDDLYDLPAVTGLEQRCPWLRVTPVVAGEHGTVADAVARHGDWSGHVACVSGPPPMVAAVTDVLAAMGVPPERIRHDPAAAQPR</sequence>
<dbReference type="Pfam" id="PF00175">
    <property type="entry name" value="NAD_binding_1"/>
    <property type="match status" value="1"/>
</dbReference>
<evidence type="ECO:0000256" key="4">
    <source>
        <dbReference type="ARBA" id="ARBA00012229"/>
    </source>
</evidence>
<dbReference type="InterPro" id="IPR017927">
    <property type="entry name" value="FAD-bd_FR_type"/>
</dbReference>
<dbReference type="EMBL" id="WEGJ01000046">
    <property type="protein sequence ID" value="MQY16158.1"/>
    <property type="molecule type" value="Genomic_DNA"/>
</dbReference>
<accession>A0A7K0CRN9</accession>
<dbReference type="CDD" id="cd06187">
    <property type="entry name" value="O2ase_reductase_like"/>
    <property type="match status" value="1"/>
</dbReference>
<dbReference type="GO" id="GO:0005344">
    <property type="term" value="F:oxygen carrier activity"/>
    <property type="evidence" value="ECO:0007669"/>
    <property type="project" value="UniProtKB-KW"/>
</dbReference>
<dbReference type="PROSITE" id="PS01033">
    <property type="entry name" value="GLOBIN"/>
    <property type="match status" value="1"/>
</dbReference>
<comment type="catalytic activity">
    <reaction evidence="9">
        <text>2 nitric oxide + NADH + 2 O2 = 2 nitrate + NAD(+) + H(+)</text>
        <dbReference type="Rhea" id="RHEA:19469"/>
        <dbReference type="ChEBI" id="CHEBI:15378"/>
        <dbReference type="ChEBI" id="CHEBI:15379"/>
        <dbReference type="ChEBI" id="CHEBI:16480"/>
        <dbReference type="ChEBI" id="CHEBI:17632"/>
        <dbReference type="ChEBI" id="CHEBI:57540"/>
        <dbReference type="ChEBI" id="CHEBI:57945"/>
        <dbReference type="EC" id="1.14.12.17"/>
    </reaction>
</comment>
<evidence type="ECO:0000259" key="12">
    <source>
        <dbReference type="PROSITE" id="PS01033"/>
    </source>
</evidence>
<keyword evidence="8" id="KW-0520">NAD</keyword>
<keyword evidence="11" id="KW-0561">Oxygen transport</keyword>
<protein>
    <recommendedName>
        <fullName evidence="4">nitric oxide dioxygenase</fullName>
        <ecNumber evidence="4">1.14.12.17</ecNumber>
    </recommendedName>
</protein>
<dbReference type="OrthoDB" id="3213438at2"/>
<dbReference type="InterPro" id="IPR009050">
    <property type="entry name" value="Globin-like_sf"/>
</dbReference>
<evidence type="ECO:0000256" key="9">
    <source>
        <dbReference type="ARBA" id="ARBA00048649"/>
    </source>
</evidence>
<keyword evidence="14" id="KW-0560">Oxidoreductase</keyword>
<dbReference type="InterPro" id="IPR039261">
    <property type="entry name" value="FNR_nucleotide-bd"/>
</dbReference>
<dbReference type="Pfam" id="PF00970">
    <property type="entry name" value="FAD_binding_6"/>
    <property type="match status" value="1"/>
</dbReference>
<comment type="similarity">
    <text evidence="11">Belongs to the globin family.</text>
</comment>
<feature type="domain" description="FAD-binding FR-type" evidence="13">
    <location>
        <begin position="181"/>
        <end position="281"/>
    </location>
</feature>
<dbReference type="CDD" id="cd19753">
    <property type="entry name" value="Mb-like_oxidoreductase"/>
    <property type="match status" value="1"/>
</dbReference>
<keyword evidence="15" id="KW-1185">Reference proteome</keyword>
<keyword evidence="7" id="KW-0411">Iron-sulfur</keyword>
<dbReference type="PRINTS" id="PR00410">
    <property type="entry name" value="PHEHYDRXLASE"/>
</dbReference>
<evidence type="ECO:0000256" key="5">
    <source>
        <dbReference type="ARBA" id="ARBA00022714"/>
    </source>
</evidence>
<reference evidence="14 15" key="1">
    <citation type="submission" date="2019-10" db="EMBL/GenBank/DDBJ databases">
        <title>Streptomyces smaragdinus sp. nov. and Streptomyces fabii sp. nov., isolated from the gut of fungus growing-termite Macrotermes natalensis.</title>
        <authorList>
            <person name="Schwitalla J."/>
            <person name="Benndorf R."/>
            <person name="Martin K."/>
            <person name="De Beer W."/>
            <person name="Kaster A.-K."/>
            <person name="Vollmers J."/>
            <person name="Poulsen M."/>
            <person name="Beemelmanns C."/>
        </authorList>
    </citation>
    <scope>NUCLEOTIDE SEQUENCE [LARGE SCALE GENOMIC DNA]</scope>
    <source>
        <strain evidence="14 15">RB5</strain>
    </source>
</reference>
<comment type="cofactor">
    <cofactor evidence="1">
        <name>heme b</name>
        <dbReference type="ChEBI" id="CHEBI:60344"/>
    </cofactor>
</comment>
<name>A0A7K0CRN9_9ACTN</name>
<dbReference type="SUPFAM" id="SSF52343">
    <property type="entry name" value="Ferredoxin reductase-like, C-terminal NADP-linked domain"/>
    <property type="match status" value="1"/>
</dbReference>
<dbReference type="InterPro" id="IPR000971">
    <property type="entry name" value="Globin"/>
</dbReference>
<dbReference type="EC" id="1.14.12.17" evidence="4"/>
<dbReference type="GO" id="GO:0020037">
    <property type="term" value="F:heme binding"/>
    <property type="evidence" value="ECO:0007669"/>
    <property type="project" value="InterPro"/>
</dbReference>
<evidence type="ECO:0000256" key="7">
    <source>
        <dbReference type="ARBA" id="ARBA00023014"/>
    </source>
</evidence>
<evidence type="ECO:0000256" key="8">
    <source>
        <dbReference type="ARBA" id="ARBA00023027"/>
    </source>
</evidence>
<dbReference type="RefSeq" id="WP_153456947.1">
    <property type="nucleotide sequence ID" value="NZ_WEGJ01000046.1"/>
</dbReference>
<proteinExistence type="inferred from homology"/>
<dbReference type="PANTHER" id="PTHR47354">
    <property type="entry name" value="NADH OXIDOREDUCTASE HCR"/>
    <property type="match status" value="1"/>
</dbReference>
<dbReference type="InterPro" id="IPR012292">
    <property type="entry name" value="Globin/Proto"/>
</dbReference>
<organism evidence="14 15">
    <name type="scientific">Streptomyces smaragdinus</name>
    <dbReference type="NCBI Taxonomy" id="2585196"/>
    <lineage>
        <taxon>Bacteria</taxon>
        <taxon>Bacillati</taxon>
        <taxon>Actinomycetota</taxon>
        <taxon>Actinomycetes</taxon>
        <taxon>Kitasatosporales</taxon>
        <taxon>Streptomycetaceae</taxon>
        <taxon>Streptomyces</taxon>
    </lineage>
</organism>
<dbReference type="Pfam" id="PF00042">
    <property type="entry name" value="Globin"/>
    <property type="match status" value="1"/>
</dbReference>
<comment type="cofactor">
    <cofactor evidence="2">
        <name>FAD</name>
        <dbReference type="ChEBI" id="CHEBI:57692"/>
    </cofactor>
</comment>
<dbReference type="SUPFAM" id="SSF63380">
    <property type="entry name" value="Riboflavin synthase domain-like"/>
    <property type="match status" value="1"/>
</dbReference>
<comment type="caution">
    <text evidence="14">The sequence shown here is derived from an EMBL/GenBank/DDBJ whole genome shotgun (WGS) entry which is preliminary data.</text>
</comment>
<evidence type="ECO:0000313" key="15">
    <source>
        <dbReference type="Proteomes" id="UP000466345"/>
    </source>
</evidence>
<dbReference type="InterPro" id="IPR008333">
    <property type="entry name" value="Cbr1-like_FAD-bd_dom"/>
</dbReference>
<dbReference type="InterPro" id="IPR017938">
    <property type="entry name" value="Riboflavin_synthase-like_b-brl"/>
</dbReference>
<evidence type="ECO:0000256" key="10">
    <source>
        <dbReference type="ARBA" id="ARBA00049433"/>
    </source>
</evidence>
<dbReference type="Proteomes" id="UP000466345">
    <property type="component" value="Unassembled WGS sequence"/>
</dbReference>
<dbReference type="Gene3D" id="3.40.50.80">
    <property type="entry name" value="Nucleotide-binding domain of ferredoxin-NADP reductase (FNR) module"/>
    <property type="match status" value="1"/>
</dbReference>
<dbReference type="InterPro" id="IPR050415">
    <property type="entry name" value="MRET"/>
</dbReference>
<evidence type="ECO:0000256" key="11">
    <source>
        <dbReference type="RuleBase" id="RU000356"/>
    </source>
</evidence>
<evidence type="ECO:0000256" key="6">
    <source>
        <dbReference type="ARBA" id="ARBA00022857"/>
    </source>
</evidence>
<evidence type="ECO:0000256" key="1">
    <source>
        <dbReference type="ARBA" id="ARBA00001970"/>
    </source>
</evidence>
<comment type="similarity">
    <text evidence="3">In the C-terminal section; belongs to the flavoprotein pyridine nucleotide cytochrome reductase family.</text>
</comment>
<evidence type="ECO:0000256" key="2">
    <source>
        <dbReference type="ARBA" id="ARBA00001974"/>
    </source>
</evidence>
<feature type="domain" description="Globin" evidence="12">
    <location>
        <begin position="43"/>
        <end position="175"/>
    </location>
</feature>
<gene>
    <name evidence="14" type="primary">hmp_4</name>
    <name evidence="14" type="ORF">SRB5_63510</name>
</gene>
<dbReference type="GO" id="GO:0008941">
    <property type="term" value="F:nitric oxide dioxygenase NAD(P)H activity"/>
    <property type="evidence" value="ECO:0007669"/>
    <property type="project" value="UniProtKB-EC"/>
</dbReference>
<dbReference type="AlphaFoldDB" id="A0A7K0CRN9"/>
<comment type="catalytic activity">
    <reaction evidence="10">
        <text>2 nitric oxide + NADPH + 2 O2 = 2 nitrate + NADP(+) + H(+)</text>
        <dbReference type="Rhea" id="RHEA:19465"/>
        <dbReference type="ChEBI" id="CHEBI:15378"/>
        <dbReference type="ChEBI" id="CHEBI:15379"/>
        <dbReference type="ChEBI" id="CHEBI:16480"/>
        <dbReference type="ChEBI" id="CHEBI:17632"/>
        <dbReference type="ChEBI" id="CHEBI:57783"/>
        <dbReference type="ChEBI" id="CHEBI:58349"/>
        <dbReference type="EC" id="1.14.12.17"/>
    </reaction>
</comment>
<dbReference type="SUPFAM" id="SSF46458">
    <property type="entry name" value="Globin-like"/>
    <property type="match status" value="1"/>
</dbReference>
<keyword evidence="11" id="KW-0349">Heme</keyword>
<keyword evidence="11" id="KW-0408">Iron</keyword>
<keyword evidence="6" id="KW-0521">NADP</keyword>
<dbReference type="PANTHER" id="PTHR47354:SF5">
    <property type="entry name" value="PROTEIN RFBI"/>
    <property type="match status" value="1"/>
</dbReference>
<dbReference type="Gene3D" id="1.10.490.10">
    <property type="entry name" value="Globins"/>
    <property type="match status" value="1"/>
</dbReference>
<evidence type="ECO:0000256" key="3">
    <source>
        <dbReference type="ARBA" id="ARBA00006401"/>
    </source>
</evidence>